<evidence type="ECO:0000313" key="2">
    <source>
        <dbReference type="Proteomes" id="UP001141950"/>
    </source>
</evidence>
<dbReference type="AlphaFoldDB" id="A0A9X2MUP7"/>
<dbReference type="Pfam" id="PF06935">
    <property type="entry name" value="DUF1284"/>
    <property type="match status" value="1"/>
</dbReference>
<evidence type="ECO:0000313" key="1">
    <source>
        <dbReference type="EMBL" id="MCR2806895.1"/>
    </source>
</evidence>
<name>A0A9X2MUP7_9BACL</name>
<keyword evidence="2" id="KW-1185">Reference proteome</keyword>
<dbReference type="RefSeq" id="WP_257450851.1">
    <property type="nucleotide sequence ID" value="NZ_JANIPJ010000021.1"/>
</dbReference>
<dbReference type="InterPro" id="IPR009702">
    <property type="entry name" value="DUF1284"/>
</dbReference>
<comment type="caution">
    <text evidence="1">The sequence shown here is derived from an EMBL/GenBank/DDBJ whole genome shotgun (WGS) entry which is preliminary data.</text>
</comment>
<sequence length="140" mass="15936">MTTIKLRGHHLLCLLGYRGKGYSEGFCMNMTSIYETLRLHPETRIEVIEGPDDICRAFPKDQHPHCENDSVYEKDAEVISRLGLSVGETDSWSNVCERVSNNVQPADIRTICTNCRWEPLGLCKEGVEHIHGDRVLRPLL</sequence>
<accession>A0A9X2MUP7</accession>
<organism evidence="1 2">
    <name type="scientific">Paenibacillus soyae</name>
    <dbReference type="NCBI Taxonomy" id="2969249"/>
    <lineage>
        <taxon>Bacteria</taxon>
        <taxon>Bacillati</taxon>
        <taxon>Bacillota</taxon>
        <taxon>Bacilli</taxon>
        <taxon>Bacillales</taxon>
        <taxon>Paenibacillaceae</taxon>
        <taxon>Paenibacillus</taxon>
    </lineage>
</organism>
<proteinExistence type="predicted"/>
<protein>
    <submittedName>
        <fullName evidence="1">DUF1284 domain-containing protein</fullName>
    </submittedName>
</protein>
<dbReference type="Proteomes" id="UP001141950">
    <property type="component" value="Unassembled WGS sequence"/>
</dbReference>
<gene>
    <name evidence="1" type="ORF">NQZ67_23710</name>
</gene>
<dbReference type="EMBL" id="JANIPJ010000021">
    <property type="protein sequence ID" value="MCR2806895.1"/>
    <property type="molecule type" value="Genomic_DNA"/>
</dbReference>
<reference evidence="1" key="1">
    <citation type="submission" date="2022-08" db="EMBL/GenBank/DDBJ databases">
        <title>The genomic sequence of strain Paenibacillus sp. SCIV0701.</title>
        <authorList>
            <person name="Zhao H."/>
        </authorList>
    </citation>
    <scope>NUCLEOTIDE SEQUENCE</scope>
    <source>
        <strain evidence="1">SCIV0701</strain>
    </source>
</reference>